<organism evidence="1">
    <name type="scientific">Rhizophora mucronata</name>
    <name type="common">Asiatic mangrove</name>
    <dbReference type="NCBI Taxonomy" id="61149"/>
    <lineage>
        <taxon>Eukaryota</taxon>
        <taxon>Viridiplantae</taxon>
        <taxon>Streptophyta</taxon>
        <taxon>Embryophyta</taxon>
        <taxon>Tracheophyta</taxon>
        <taxon>Spermatophyta</taxon>
        <taxon>Magnoliopsida</taxon>
        <taxon>eudicotyledons</taxon>
        <taxon>Gunneridae</taxon>
        <taxon>Pentapetalae</taxon>
        <taxon>rosids</taxon>
        <taxon>fabids</taxon>
        <taxon>Malpighiales</taxon>
        <taxon>Rhizophoraceae</taxon>
        <taxon>Rhizophora</taxon>
    </lineage>
</organism>
<accession>A0A2P2N7X2</accession>
<proteinExistence type="predicted"/>
<reference evidence="1" key="1">
    <citation type="submission" date="2018-02" db="EMBL/GenBank/DDBJ databases">
        <title>Rhizophora mucronata_Transcriptome.</title>
        <authorList>
            <person name="Meera S.P."/>
            <person name="Sreeshan A."/>
            <person name="Augustine A."/>
        </authorList>
    </citation>
    <scope>NUCLEOTIDE SEQUENCE</scope>
    <source>
        <tissue evidence="1">Leaf</tissue>
    </source>
</reference>
<dbReference type="EMBL" id="GGEC01058090">
    <property type="protein sequence ID" value="MBX38574.1"/>
    <property type="molecule type" value="Transcribed_RNA"/>
</dbReference>
<sequence length="48" mass="5338">MKASISQNHPHLRSLIVIDTSSQAYITSLKLGCFPKNPPSKLHIQHSI</sequence>
<dbReference type="AlphaFoldDB" id="A0A2P2N7X2"/>
<name>A0A2P2N7X2_RHIMU</name>
<evidence type="ECO:0000313" key="1">
    <source>
        <dbReference type="EMBL" id="MBX38574.1"/>
    </source>
</evidence>
<protein>
    <submittedName>
        <fullName evidence="1">Uncharacterized protein</fullName>
    </submittedName>
</protein>